<protein>
    <submittedName>
        <fullName evidence="2">Uncharacterized protein</fullName>
    </submittedName>
</protein>
<keyword evidence="3" id="KW-1185">Reference proteome</keyword>
<evidence type="ECO:0000313" key="2">
    <source>
        <dbReference type="EMBL" id="GBM91467.1"/>
    </source>
</evidence>
<dbReference type="AlphaFoldDB" id="A0A4Y2JNG8"/>
<gene>
    <name evidence="2" type="ORF">AVEN_52167_1</name>
</gene>
<name>A0A4Y2JNG8_ARAVE</name>
<dbReference type="Proteomes" id="UP000499080">
    <property type="component" value="Unassembled WGS sequence"/>
</dbReference>
<proteinExistence type="predicted"/>
<organism evidence="2 3">
    <name type="scientific">Araneus ventricosus</name>
    <name type="common">Orbweaver spider</name>
    <name type="synonym">Epeira ventricosa</name>
    <dbReference type="NCBI Taxonomy" id="182803"/>
    <lineage>
        <taxon>Eukaryota</taxon>
        <taxon>Metazoa</taxon>
        <taxon>Ecdysozoa</taxon>
        <taxon>Arthropoda</taxon>
        <taxon>Chelicerata</taxon>
        <taxon>Arachnida</taxon>
        <taxon>Araneae</taxon>
        <taxon>Araneomorphae</taxon>
        <taxon>Entelegynae</taxon>
        <taxon>Araneoidea</taxon>
        <taxon>Araneidae</taxon>
        <taxon>Araneus</taxon>
    </lineage>
</organism>
<dbReference type="EMBL" id="BGPR01003707">
    <property type="protein sequence ID" value="GBM91467.1"/>
    <property type="molecule type" value="Genomic_DNA"/>
</dbReference>
<reference evidence="2 3" key="1">
    <citation type="journal article" date="2019" name="Sci. Rep.">
        <title>Orb-weaving spider Araneus ventricosus genome elucidates the spidroin gene catalogue.</title>
        <authorList>
            <person name="Kono N."/>
            <person name="Nakamura H."/>
            <person name="Ohtoshi R."/>
            <person name="Moran D.A.P."/>
            <person name="Shinohara A."/>
            <person name="Yoshida Y."/>
            <person name="Fujiwara M."/>
            <person name="Mori M."/>
            <person name="Tomita M."/>
            <person name="Arakawa K."/>
        </authorList>
    </citation>
    <scope>NUCLEOTIDE SEQUENCE [LARGE SCALE GENOMIC DNA]</scope>
</reference>
<evidence type="ECO:0000313" key="3">
    <source>
        <dbReference type="Proteomes" id="UP000499080"/>
    </source>
</evidence>
<feature type="compositionally biased region" description="Basic and acidic residues" evidence="1">
    <location>
        <begin position="93"/>
        <end position="104"/>
    </location>
</feature>
<comment type="caution">
    <text evidence="2">The sequence shown here is derived from an EMBL/GenBank/DDBJ whole genome shotgun (WGS) entry which is preliminary data.</text>
</comment>
<sequence length="111" mass="12407">MNPMCKKKRNTVHGFDSCPAGRVQELVFPIAAPPCALIAISPGHHPTPFRHSTRTVRWKRKGAYSLSTWGPLPWEHRPFLSRPLILGIAVGHHSSDDESSDRRNLAPQPIN</sequence>
<accession>A0A4Y2JNG8</accession>
<evidence type="ECO:0000256" key="1">
    <source>
        <dbReference type="SAM" id="MobiDB-lite"/>
    </source>
</evidence>
<feature type="region of interest" description="Disordered" evidence="1">
    <location>
        <begin position="92"/>
        <end position="111"/>
    </location>
</feature>